<keyword evidence="9" id="KW-1185">Reference proteome</keyword>
<dbReference type="InterPro" id="IPR004859">
    <property type="entry name" value="Xrn1_N"/>
</dbReference>
<dbReference type="Proteomes" id="UP000053201">
    <property type="component" value="Unassembled WGS sequence"/>
</dbReference>
<dbReference type="AlphaFoldDB" id="A0A0L0HIV7"/>
<keyword evidence="2" id="KW-0378">Hydrolase</keyword>
<protein>
    <recommendedName>
        <fullName evidence="10">Xrn1 N-terminal domain-containing protein</fullName>
    </recommendedName>
</protein>
<organism evidence="8 9">
    <name type="scientific">Spizellomyces punctatus (strain DAOM BR117)</name>
    <dbReference type="NCBI Taxonomy" id="645134"/>
    <lineage>
        <taxon>Eukaryota</taxon>
        <taxon>Fungi</taxon>
        <taxon>Fungi incertae sedis</taxon>
        <taxon>Chytridiomycota</taxon>
        <taxon>Chytridiomycota incertae sedis</taxon>
        <taxon>Chytridiomycetes</taxon>
        <taxon>Spizellomycetales</taxon>
        <taxon>Spizellomycetaceae</taxon>
        <taxon>Spizellomyces</taxon>
    </lineage>
</organism>
<dbReference type="GO" id="GO:0004534">
    <property type="term" value="F:5'-3' RNA exonuclease activity"/>
    <property type="evidence" value="ECO:0007669"/>
    <property type="project" value="TreeGrafter"/>
</dbReference>
<feature type="compositionally biased region" description="Low complexity" evidence="5">
    <location>
        <begin position="561"/>
        <end position="570"/>
    </location>
</feature>
<feature type="domain" description="Xrn1 helical" evidence="7">
    <location>
        <begin position="343"/>
        <end position="380"/>
    </location>
</feature>
<evidence type="ECO:0000256" key="2">
    <source>
        <dbReference type="ARBA" id="ARBA00022801"/>
    </source>
</evidence>
<proteinExistence type="inferred from homology"/>
<feature type="domain" description="Xrn1 N-terminal" evidence="6">
    <location>
        <begin position="1"/>
        <end position="203"/>
    </location>
</feature>
<evidence type="ECO:0000313" key="9">
    <source>
        <dbReference type="Proteomes" id="UP000053201"/>
    </source>
</evidence>
<evidence type="ECO:0000256" key="3">
    <source>
        <dbReference type="ARBA" id="ARBA00022839"/>
    </source>
</evidence>
<evidence type="ECO:0008006" key="10">
    <source>
        <dbReference type="Google" id="ProtNLM"/>
    </source>
</evidence>
<feature type="region of interest" description="Disordered" evidence="5">
    <location>
        <begin position="530"/>
        <end position="604"/>
    </location>
</feature>
<dbReference type="RefSeq" id="XP_016608864.1">
    <property type="nucleotide sequence ID" value="XM_016752180.1"/>
</dbReference>
<accession>A0A0L0HIV7</accession>
<keyword evidence="3" id="KW-0269">Exonuclease</keyword>
<name>A0A0L0HIV7_SPIPD</name>
<dbReference type="OrthoDB" id="372487at2759"/>
<evidence type="ECO:0000256" key="4">
    <source>
        <dbReference type="ARBA" id="ARBA00038299"/>
    </source>
</evidence>
<dbReference type="OMA" id="HREEILC"/>
<dbReference type="PANTHER" id="PTHR12341">
    <property type="entry name" value="5'-&gt;3' EXORIBONUCLEASE"/>
    <property type="match status" value="1"/>
</dbReference>
<dbReference type="InterPro" id="IPR041412">
    <property type="entry name" value="Xrn1_helical"/>
</dbReference>
<dbReference type="GO" id="GO:0000956">
    <property type="term" value="P:nuclear-transcribed mRNA catabolic process"/>
    <property type="evidence" value="ECO:0007669"/>
    <property type="project" value="TreeGrafter"/>
</dbReference>
<dbReference type="eggNOG" id="KOG2045">
    <property type="taxonomic scope" value="Eukaryota"/>
</dbReference>
<dbReference type="InterPro" id="IPR027073">
    <property type="entry name" value="5_3_exoribonuclease"/>
</dbReference>
<sequence length="604" mass="66807">MGVSGYWKWLKGVFPNAFSHTLPLDHAYDHVLVDGNHFLYLAARSTTNERDLFAAVSDRLRMALRSAPPQKTIFIGVDGPAPWAKLLTQRNRRTARHVRQSRSAMPMFDVLQFTPGCSLMNRLDQHLQWFACDYLGRERSSDLKIIFSGSRVPAEGEVKVFGHALGKLRSKTGSKDDTFAILGGDADIAIQALASNIPRTTIVNPESPFLLHVPSIDDELAKLFPGIDMRRVRLDVALLSLMGGNDYIPKLSWIVLDTLFASYLAFRTKYQGTSLGSKQLSSNEPRFLVDPETMTLDLEVLRAVVMGEFQDTVRRRPPTKWRKEHLGSEGSLHEAGISPLYNVRKYLEGLLWNLDMYMNGRCSDYRFMYPYSHGPAATDVGAWIDGLERTEGITELSLPVTNTAKASKPLPPPLCAVAMLPLERISLVPIEYQPRMQQFDVDMQSGLRSDDLATALQILGDSHESQPGDFGHPVCVQYDPIRAVNSDAASIPEPLPGFSSLPASSFLIEAWDETVYAACDAQRLKKATVPGRLHDKSAPSIRINKSSQQPGPGPDKNTSPKLAKAKTTVTRTKKQSLAAVVGNLPSHSKPVQTGLFSDSLNANR</sequence>
<dbReference type="Pfam" id="PF17846">
    <property type="entry name" value="XRN_M"/>
    <property type="match status" value="1"/>
</dbReference>
<feature type="compositionally biased region" description="Polar residues" evidence="5">
    <location>
        <begin position="585"/>
        <end position="604"/>
    </location>
</feature>
<dbReference type="VEuPathDB" id="FungiDB:SPPG_03930"/>
<dbReference type="InParanoid" id="A0A0L0HIV7"/>
<evidence type="ECO:0000256" key="1">
    <source>
        <dbReference type="ARBA" id="ARBA00022722"/>
    </source>
</evidence>
<feature type="compositionally biased region" description="Polar residues" evidence="5">
    <location>
        <begin position="543"/>
        <end position="560"/>
    </location>
</feature>
<evidence type="ECO:0000313" key="8">
    <source>
        <dbReference type="EMBL" id="KND00825.1"/>
    </source>
</evidence>
<evidence type="ECO:0000259" key="6">
    <source>
        <dbReference type="Pfam" id="PF03159"/>
    </source>
</evidence>
<dbReference type="Gene3D" id="3.40.50.12390">
    <property type="match status" value="1"/>
</dbReference>
<reference evidence="8 9" key="1">
    <citation type="submission" date="2009-08" db="EMBL/GenBank/DDBJ databases">
        <title>The Genome Sequence of Spizellomyces punctatus strain DAOM BR117.</title>
        <authorList>
            <consortium name="The Broad Institute Genome Sequencing Platform"/>
            <person name="Russ C."/>
            <person name="Cuomo C."/>
            <person name="Shea T."/>
            <person name="Young S.K."/>
            <person name="Zeng Q."/>
            <person name="Koehrsen M."/>
            <person name="Haas B."/>
            <person name="Borodovsky M."/>
            <person name="Guigo R."/>
            <person name="Alvarado L."/>
            <person name="Berlin A."/>
            <person name="Bochicchio J."/>
            <person name="Borenstein D."/>
            <person name="Chapman S."/>
            <person name="Chen Z."/>
            <person name="Engels R."/>
            <person name="Freedman E."/>
            <person name="Gellesch M."/>
            <person name="Goldberg J."/>
            <person name="Griggs A."/>
            <person name="Gujja S."/>
            <person name="Heiman D."/>
            <person name="Hepburn T."/>
            <person name="Howarth C."/>
            <person name="Jen D."/>
            <person name="Larson L."/>
            <person name="Lewis B."/>
            <person name="Mehta T."/>
            <person name="Park D."/>
            <person name="Pearson M."/>
            <person name="Roberts A."/>
            <person name="Saif S."/>
            <person name="Shenoy N."/>
            <person name="Sisk P."/>
            <person name="Stolte C."/>
            <person name="Sykes S."/>
            <person name="Thomson T."/>
            <person name="Walk T."/>
            <person name="White J."/>
            <person name="Yandava C."/>
            <person name="Burger G."/>
            <person name="Gray M.W."/>
            <person name="Holland P.W.H."/>
            <person name="King N."/>
            <person name="Lang F.B.F."/>
            <person name="Roger A.J."/>
            <person name="Ruiz-Trillo I."/>
            <person name="Lander E."/>
            <person name="Nusbaum C."/>
        </authorList>
    </citation>
    <scope>NUCLEOTIDE SEQUENCE [LARGE SCALE GENOMIC DNA]</scope>
    <source>
        <strain evidence="8 9">DAOM BR117</strain>
    </source>
</reference>
<dbReference type="GO" id="GO:0003723">
    <property type="term" value="F:RNA binding"/>
    <property type="evidence" value="ECO:0007669"/>
    <property type="project" value="TreeGrafter"/>
</dbReference>
<comment type="similarity">
    <text evidence="4">Belongs to the 5'-3' exonuclease family.</text>
</comment>
<evidence type="ECO:0000256" key="5">
    <source>
        <dbReference type="SAM" id="MobiDB-lite"/>
    </source>
</evidence>
<dbReference type="PANTHER" id="PTHR12341:SF7">
    <property type="entry name" value="5'-3' EXORIBONUCLEASE 1"/>
    <property type="match status" value="1"/>
</dbReference>
<gene>
    <name evidence="8" type="ORF">SPPG_03930</name>
</gene>
<dbReference type="EMBL" id="KQ257455">
    <property type="protein sequence ID" value="KND00825.1"/>
    <property type="molecule type" value="Genomic_DNA"/>
</dbReference>
<dbReference type="STRING" id="645134.A0A0L0HIV7"/>
<dbReference type="Pfam" id="PF03159">
    <property type="entry name" value="XRN_N"/>
    <property type="match status" value="1"/>
</dbReference>
<keyword evidence="1" id="KW-0540">Nuclease</keyword>
<evidence type="ECO:0000259" key="7">
    <source>
        <dbReference type="Pfam" id="PF17846"/>
    </source>
</evidence>
<dbReference type="GeneID" id="27687413"/>
<dbReference type="GO" id="GO:0005634">
    <property type="term" value="C:nucleus"/>
    <property type="evidence" value="ECO:0007669"/>
    <property type="project" value="TreeGrafter"/>
</dbReference>